<keyword evidence="5" id="KW-1015">Disulfide bond</keyword>
<dbReference type="InterPro" id="IPR050780">
    <property type="entry name" value="Mucin_vWF_Thrombospondin_sf"/>
</dbReference>
<dbReference type="InterPro" id="IPR014853">
    <property type="entry name" value="VWF/SSPO/ZAN-like_Cys-rich_dom"/>
</dbReference>
<keyword evidence="6" id="KW-0325">Glycoprotein</keyword>
<dbReference type="PANTHER" id="PTHR11339">
    <property type="entry name" value="EXTRACELLULAR MATRIX GLYCOPROTEIN RELATED"/>
    <property type="match status" value="1"/>
</dbReference>
<feature type="domain" description="VWFD" evidence="10">
    <location>
        <begin position="2021"/>
        <end position="2197"/>
    </location>
</feature>
<keyword evidence="4" id="KW-0677">Repeat</keyword>
<evidence type="ECO:0000256" key="2">
    <source>
        <dbReference type="ARBA" id="ARBA00022525"/>
    </source>
</evidence>
<dbReference type="SMART" id="SM00215">
    <property type="entry name" value="VWC_out"/>
    <property type="match status" value="2"/>
</dbReference>
<evidence type="ECO:0000256" key="6">
    <source>
        <dbReference type="ARBA" id="ARBA00023180"/>
    </source>
</evidence>
<feature type="domain" description="VWFC" evidence="9">
    <location>
        <begin position="2350"/>
        <end position="2418"/>
    </location>
</feature>
<evidence type="ECO:0000256" key="8">
    <source>
        <dbReference type="SAM" id="MobiDB-lite"/>
    </source>
</evidence>
<dbReference type="SUPFAM" id="SSF57567">
    <property type="entry name" value="Serine protease inhibitors"/>
    <property type="match status" value="5"/>
</dbReference>
<dbReference type="PROSITE" id="PS51233">
    <property type="entry name" value="VWFD"/>
    <property type="match status" value="4"/>
</dbReference>
<feature type="compositionally biased region" description="Low complexity" evidence="8">
    <location>
        <begin position="1407"/>
        <end position="1451"/>
    </location>
</feature>
<feature type="region of interest" description="Disordered" evidence="8">
    <location>
        <begin position="1303"/>
        <end position="1659"/>
    </location>
</feature>
<dbReference type="Pfam" id="PF08742">
    <property type="entry name" value="C8"/>
    <property type="match status" value="4"/>
</dbReference>
<name>A0A8J4UAH1_CLAMG</name>
<gene>
    <name evidence="11" type="ORF">DAT39_016077</name>
</gene>
<dbReference type="InterPro" id="IPR001846">
    <property type="entry name" value="VWF_type-D"/>
</dbReference>
<evidence type="ECO:0000256" key="7">
    <source>
        <dbReference type="ARBA" id="ARBA00063950"/>
    </source>
</evidence>
<keyword evidence="12" id="KW-1185">Reference proteome</keyword>
<evidence type="ECO:0000256" key="4">
    <source>
        <dbReference type="ARBA" id="ARBA00022737"/>
    </source>
</evidence>
<feature type="compositionally biased region" description="Low complexity" evidence="8">
    <location>
        <begin position="1477"/>
        <end position="1488"/>
    </location>
</feature>
<dbReference type="FunFam" id="2.10.25.10:FF:000153">
    <property type="entry name" value="MUC5B isoform 1"/>
    <property type="match status" value="1"/>
</dbReference>
<feature type="domain" description="VWFD" evidence="10">
    <location>
        <begin position="375"/>
        <end position="551"/>
    </location>
</feature>
<keyword evidence="2" id="KW-0964">Secreted</keyword>
<proteinExistence type="predicted"/>
<comment type="subunit">
    <text evidence="7">Homomultimer; disulfide-linked. The N- and C-terminus mediate their assembly into higher order structures to form filaments. The CTCK domains of two polypeptides associate in the endoplasmic reticulum to generate intermolecularly disulfide-bonded dimers. These dimers progress to the Golgi apparatus, which is a more acidic environment than the endoplasmic reticulum. Under acidic conditions, the N-termini form non-covalent intermolecular interactions that juxtapose assemblies from different CTCK-linked dimers to produce long, disulfide-linked polymers that remain highly compact until secretion.</text>
</comment>
<evidence type="ECO:0000259" key="10">
    <source>
        <dbReference type="PROSITE" id="PS51233"/>
    </source>
</evidence>
<protein>
    <submittedName>
        <fullName evidence="11">Mucin-5AC-like</fullName>
    </submittedName>
</protein>
<dbReference type="InterPro" id="IPR036084">
    <property type="entry name" value="Ser_inhib-like_sf"/>
</dbReference>
<dbReference type="Proteomes" id="UP000727407">
    <property type="component" value="Unassembled WGS sequence"/>
</dbReference>
<feature type="compositionally biased region" description="Polar residues" evidence="8">
    <location>
        <begin position="1561"/>
        <end position="1580"/>
    </location>
</feature>
<dbReference type="SUPFAM" id="SSF57603">
    <property type="entry name" value="FnI-like domain"/>
    <property type="match status" value="2"/>
</dbReference>
<feature type="non-terminal residue" evidence="11">
    <location>
        <position position="1"/>
    </location>
</feature>
<feature type="compositionally biased region" description="Polar residues" evidence="8">
    <location>
        <begin position="1343"/>
        <end position="1362"/>
    </location>
</feature>
<feature type="compositionally biased region" description="Low complexity" evidence="8">
    <location>
        <begin position="1734"/>
        <end position="1778"/>
    </location>
</feature>
<dbReference type="OrthoDB" id="160294at2759"/>
<dbReference type="SMART" id="SM00216">
    <property type="entry name" value="VWD"/>
    <property type="match status" value="4"/>
</dbReference>
<feature type="region of interest" description="Disordered" evidence="8">
    <location>
        <begin position="1923"/>
        <end position="1943"/>
    </location>
</feature>
<dbReference type="Pfam" id="PF25962">
    <property type="entry name" value="TIL_OTOGL_Mucin"/>
    <property type="match status" value="1"/>
</dbReference>
<evidence type="ECO:0000313" key="12">
    <source>
        <dbReference type="Proteomes" id="UP000727407"/>
    </source>
</evidence>
<feature type="domain" description="VWFC" evidence="9">
    <location>
        <begin position="2457"/>
        <end position="2525"/>
    </location>
</feature>
<dbReference type="FunFam" id="2.10.25.10:FF:000414">
    <property type="entry name" value="von Willebrand factor"/>
    <property type="match status" value="1"/>
</dbReference>
<dbReference type="GO" id="GO:0005576">
    <property type="term" value="C:extracellular region"/>
    <property type="evidence" value="ECO:0007669"/>
    <property type="project" value="UniProtKB-SubCell"/>
</dbReference>
<dbReference type="Pfam" id="PF01826">
    <property type="entry name" value="TIL"/>
    <property type="match status" value="2"/>
</dbReference>
<dbReference type="InterPro" id="IPR002919">
    <property type="entry name" value="TIL_dom"/>
</dbReference>
<dbReference type="CDD" id="cd19941">
    <property type="entry name" value="TIL"/>
    <property type="match status" value="3"/>
</dbReference>
<feature type="domain" description="VWFD" evidence="10">
    <location>
        <begin position="23"/>
        <end position="193"/>
    </location>
</feature>
<dbReference type="FunFam" id="2.10.25.10:FF:000674">
    <property type="entry name" value="Mucin-2"/>
    <property type="match status" value="1"/>
</dbReference>
<dbReference type="Gene3D" id="2.10.25.10">
    <property type="entry name" value="Laminin"/>
    <property type="match status" value="4"/>
</dbReference>
<dbReference type="SMART" id="SM00832">
    <property type="entry name" value="C8"/>
    <property type="match status" value="4"/>
</dbReference>
<sequence length="2637" mass="282260">NISITNLGTKTLISGIPSAHNEVVCSTWGNYHFLTYDGNLLQLPSTCNHILTSQCKSSYEEFNVQLRREVILGKPTISQIIMKLDGTVVELCKALISVNGEPVNISHSSGGVHVESFGTYISIKSAVGLTALWNKDDAFMIELDAKYKNQTCGLCGDFNGAPVCNEFIKDDVVISTSAYGTLWKMDGPTETCEDEPVKEYTNCGDENFCRQLFLSPAFSSCTPLLSIDLFVKACMEDLCQCNATTSSSCLCETVSEYSRQCVHAGGRPQNWRTDVFCPKSCPHSMEYTECGSLCIDTCSNTERGQVCGDHCIDGCFCPPGTVWDDVTNSSCIPLSSCSCVHGDQIYGPGENYTTSCSECTCSGGEWQCSNKDCPGTCSVLGGMHFITFDEKSFTFNGDCTYVLAKDCTGSDFTILGDLVKCGLSDTETCLRSVTVALSQGTKLVRVDSSGNVEVDKIFTQLPLFTAEVSIFKPSSFFIIIQAVNSKVVLEIQLVPIMQVFITLNPALQGKTCGLCGNFNNIQSDDFTTAGGLREGTALAFANTWKTRGSCNDMQRSFENPCSLSTENEKYADHWCSLLSDPSGAFAACHSIISPGLYKQMCVHDTCNCEKSEDCMCAALSSYAHACAAKGIVLKGWRDNACSDHKVCPSTLVYSDHMTSCQRTCRFIGQTDYSCGVDFAPVDGCGCDTGTYMNENGKCVKAEECPCYDSNTVIQPGDAISKDGTTCICKQGILSCMGVLYVPECVPPMTYFNCSNSAPGSTGSECQKSCQTLDMACISTGCVSGCVCPPGLVSDGQGGCIPEQNCPCVHNGVNYQPGETVIDGCNTCTCKDRRWQCTEEQCKATCTVYGDGHYTTFDEKQFMFNGNCEYALAQDYCSGSSTSGTFRVNTENIPCGTTGTTCSKAIKLFIGSNELILSDGTYQVVQRSNGNEIPYQIRTMGNYLVVETHNGAMLIWDRKTSLNIVLSPKFKGNVCGLCGNFDGNAKNDFTTRSQEVVVNPLSFGNSWKVSPTCPETLTIQDPCTNNPYREAWAQKQCSIINSDTFAACHSQVEPSSYYSACVSDSCACDSGGDCECFCTAVAAYAKACSAAGVCVSWRSPKICPLFCDYYNPPGECEWHYKPCGHNCMKTCRNPTGNCTMQTPPLEGCYPECPDDLPLFDEDNMKCVAQDECGCYVEMQRYDIRQSVPAKRNCQTCECTSKGVSCKYNVEACTCQHNNTMYKYRDIIYHTTDGLGHCIIAMCAEDGNINKTVEPCQTTVAPTVPTTTLTTTANPTTVFVFTTPEPTTQPLETTTEKETTVSTETTTLPGTTLPLTTTTISPEVTSTGPSAQTTISPEITTLTTKPVQTESTRLPEGTTTQINTVPPEVTTGPAETTALTTSLVPNTTPVPPEGSTSQPLEPTTEKETTVSTETTTLPSTTVPLTTTTISPEVTSTGPSAQTTISPEITTLTTKPVQTESTRLPEGSTTQITTVPPEVTTGPAETTALTTSLVPNTTPVPPEGSTSQPLETTTEKETTISIETTTLPGTTLPLTTTTISPEVTSTGPSAQTTISPEITTLTTKPVQTESTRLPEGTTTQINTVPPEVTTGPAETTALTTSLVPNTTPVPPEGSTSQPLETTTEKETTISIETTTLPGTTLPLTTTTISPEVTSTGPSAQTTISPEITTLTTKPVQTESTRLPEGTTTQITTVPPEVTTGPAETTALTTSLVPNTTPVPPEGSTSQPLEPTTEKETTVSTETTTLPGTTVPLTTTTISPEVTSTGPSAQTTISPEITTLTTKPVQTESTRLPEGTTTQVTTVPPEVTTGPAETTALTTISPQITTLTSLPTPGVTTAIPTTTLKIVTAPIPTSLYPTGMQNNISTTSPLTSAPVCCFVNGTNFTSDTIIYNVTDGFGWCYTAYCNSTCHVETKSYSCETTPPTTKTPLSTTVLSSSEPTAPTTIPPIVTPYPTVTPDCTSLNPPRKDGESWKDDNCTSATCSNGSVILQPYKCDSVAQKTCANGRTPIKVYDEPGCCFKYECECSCSGWSGSNYVTFDGSAYTFSDSCSYILVQEINNANLKIILDKEACSKGISFCPQSLLITYNSQDVILTQEMTSNGATNVVMVDKKQVYPVFRNANYIITSTGVEVTVQIPEIRAQITYTGTTFTIDLPFSEFEKNTEGLCGTCDNDKTNDCRLPSGQIESCEQAAPSWKTNKTCISPTTPPPISVTTVPPSTTSSPCQPAICELFNSSAFEECRSTIPSEPYMTSCKQDVCSEKSGCTSLQAYASACAKAGICVNWRNYTNGECEVTCPPTKVYEACGPAVQPTCNSQYNNKYQEVMDAKSQEIKEGCFCMKGTTLFNAYSDVCVTSCACVGPDGSPKMANETWQIGCQECECDGESMSVQCKPTKCPTTTMPLCNEPGQVVVNKTDGCCESYECQCDASKCVTPTMKCALGFTQEMNGTNPGDCCPTYICKPMKVCVQNATIYPLGSQIPSSHECEECDCGSSVDPETGLLTPECVTKKCDEDCEEGYEYKPVAGQCCGKCVSTSCVVTVDNVTQTIPMNQTFTPPNDKCVTYTCQDVNDSPMVKEVRKTCPEFNPENCVPGTETTDADGCCRSCTPQSSCKKVTNTSVLVHNGCSSASPVEFSSCSGACATSS</sequence>
<feature type="compositionally biased region" description="Low complexity" evidence="8">
    <location>
        <begin position="1789"/>
        <end position="1806"/>
    </location>
</feature>
<dbReference type="EMBL" id="QNUK01000385">
    <property type="protein sequence ID" value="KAF5894204.1"/>
    <property type="molecule type" value="Genomic_DNA"/>
</dbReference>
<feature type="non-terminal residue" evidence="11">
    <location>
        <position position="2637"/>
    </location>
</feature>
<feature type="compositionally biased region" description="Polar residues" evidence="8">
    <location>
        <begin position="1452"/>
        <end position="1471"/>
    </location>
</feature>
<dbReference type="InterPro" id="IPR058753">
    <property type="entry name" value="TIL_OTOGL_Mucin"/>
</dbReference>
<feature type="compositionally biased region" description="Low complexity" evidence="8">
    <location>
        <begin position="1586"/>
        <end position="1597"/>
    </location>
</feature>
<dbReference type="Pfam" id="PF00094">
    <property type="entry name" value="VWD"/>
    <property type="match status" value="4"/>
</dbReference>
<dbReference type="InterPro" id="IPR001007">
    <property type="entry name" value="VWF_dom"/>
</dbReference>
<feature type="compositionally biased region" description="Low complexity" evidence="8">
    <location>
        <begin position="1516"/>
        <end position="1560"/>
    </location>
</feature>
<dbReference type="PROSITE" id="PS50184">
    <property type="entry name" value="VWFC_2"/>
    <property type="match status" value="2"/>
</dbReference>
<feature type="domain" description="VWFD" evidence="10">
    <location>
        <begin position="843"/>
        <end position="1013"/>
    </location>
</feature>
<dbReference type="PROSITE" id="PS01208">
    <property type="entry name" value="VWFC_1"/>
    <property type="match status" value="2"/>
</dbReference>
<evidence type="ECO:0000313" key="11">
    <source>
        <dbReference type="EMBL" id="KAF5894204.1"/>
    </source>
</evidence>
<feature type="compositionally biased region" description="Low complexity" evidence="8">
    <location>
        <begin position="1303"/>
        <end position="1342"/>
    </location>
</feature>
<evidence type="ECO:0000259" key="9">
    <source>
        <dbReference type="PROSITE" id="PS50184"/>
    </source>
</evidence>
<dbReference type="SMART" id="SM00214">
    <property type="entry name" value="VWC"/>
    <property type="match status" value="5"/>
</dbReference>
<comment type="subcellular location">
    <subcellularLocation>
        <location evidence="1">Secreted</location>
    </subcellularLocation>
</comment>
<feature type="compositionally biased region" description="Low complexity" evidence="8">
    <location>
        <begin position="1923"/>
        <end position="1939"/>
    </location>
</feature>
<organism evidence="11 12">
    <name type="scientific">Clarias magur</name>
    <name type="common">Asian catfish</name>
    <name type="synonym">Macropteronotus magur</name>
    <dbReference type="NCBI Taxonomy" id="1594786"/>
    <lineage>
        <taxon>Eukaryota</taxon>
        <taxon>Metazoa</taxon>
        <taxon>Chordata</taxon>
        <taxon>Craniata</taxon>
        <taxon>Vertebrata</taxon>
        <taxon>Euteleostomi</taxon>
        <taxon>Actinopterygii</taxon>
        <taxon>Neopterygii</taxon>
        <taxon>Teleostei</taxon>
        <taxon>Ostariophysi</taxon>
        <taxon>Siluriformes</taxon>
        <taxon>Clariidae</taxon>
        <taxon>Clarias</taxon>
    </lineage>
</organism>
<reference evidence="11" key="1">
    <citation type="submission" date="2020-07" db="EMBL/GenBank/DDBJ databases">
        <title>Clarias magur genome sequencing, assembly and annotation.</title>
        <authorList>
            <person name="Kushwaha B."/>
            <person name="Kumar R."/>
            <person name="Das P."/>
            <person name="Joshi C.G."/>
            <person name="Kumar D."/>
            <person name="Nagpure N.S."/>
            <person name="Pandey M."/>
            <person name="Agarwal S."/>
            <person name="Srivastava S."/>
            <person name="Singh M."/>
            <person name="Sahoo L."/>
            <person name="Jayasankar P."/>
            <person name="Meher P.K."/>
            <person name="Koringa P.G."/>
            <person name="Iquebal M.A."/>
            <person name="Das S.P."/>
            <person name="Bit A."/>
            <person name="Patnaik S."/>
            <person name="Patel N."/>
            <person name="Shah T.M."/>
            <person name="Hinsu A."/>
            <person name="Jena J.K."/>
        </authorList>
    </citation>
    <scope>NUCLEOTIDE SEQUENCE</scope>
    <source>
        <strain evidence="11">CIFAMagur01</strain>
        <tissue evidence="11">Testis</tissue>
    </source>
</reference>
<feature type="region of interest" description="Disordered" evidence="8">
    <location>
        <begin position="1707"/>
        <end position="1806"/>
    </location>
</feature>
<keyword evidence="3" id="KW-0732">Signal</keyword>
<dbReference type="PANTHER" id="PTHR11339:SF408">
    <property type="entry name" value="MUCIN-5B"/>
    <property type="match status" value="1"/>
</dbReference>
<accession>A0A8J4UAH1</accession>
<feature type="compositionally biased region" description="Low complexity" evidence="8">
    <location>
        <begin position="1625"/>
        <end position="1659"/>
    </location>
</feature>
<comment type="caution">
    <text evidence="11">The sequence shown here is derived from an EMBL/GenBank/DDBJ whole genome shotgun (WGS) entry which is preliminary data.</text>
</comment>
<feature type="compositionally biased region" description="Low complexity" evidence="8">
    <location>
        <begin position="1368"/>
        <end position="1379"/>
    </location>
</feature>
<evidence type="ECO:0000256" key="3">
    <source>
        <dbReference type="ARBA" id="ARBA00022729"/>
    </source>
</evidence>
<evidence type="ECO:0000256" key="5">
    <source>
        <dbReference type="ARBA" id="ARBA00023157"/>
    </source>
</evidence>
<evidence type="ECO:0000256" key="1">
    <source>
        <dbReference type="ARBA" id="ARBA00004613"/>
    </source>
</evidence>